<dbReference type="Pfam" id="PF00672">
    <property type="entry name" value="HAMP"/>
    <property type="match status" value="1"/>
</dbReference>
<evidence type="ECO:0000259" key="11">
    <source>
        <dbReference type="PROSITE" id="PS50111"/>
    </source>
</evidence>
<dbReference type="PANTHER" id="PTHR32089:SF112">
    <property type="entry name" value="LYSOZYME-LIKE PROTEIN-RELATED"/>
    <property type="match status" value="1"/>
</dbReference>
<dbReference type="CDD" id="cd18773">
    <property type="entry name" value="PDC1_HK_sensor"/>
    <property type="match status" value="1"/>
</dbReference>
<dbReference type="RefSeq" id="WP_066461853.1">
    <property type="nucleotide sequence ID" value="NZ_MATO01000011.1"/>
</dbReference>
<evidence type="ECO:0000256" key="1">
    <source>
        <dbReference type="ARBA" id="ARBA00004651"/>
    </source>
</evidence>
<dbReference type="EMBL" id="MATO01000011">
    <property type="protein sequence ID" value="OCS93198.1"/>
    <property type="molecule type" value="Genomic_DNA"/>
</dbReference>
<feature type="domain" description="Methyl-accepting transducer" evidence="11">
    <location>
        <begin position="408"/>
        <end position="644"/>
    </location>
</feature>
<keyword evidence="14" id="KW-1185">Reference proteome</keyword>
<dbReference type="SMART" id="SM00304">
    <property type="entry name" value="HAMP"/>
    <property type="match status" value="2"/>
</dbReference>
<evidence type="ECO:0000259" key="12">
    <source>
        <dbReference type="PROSITE" id="PS50885"/>
    </source>
</evidence>
<dbReference type="SUPFAM" id="SSF58104">
    <property type="entry name" value="Methyl-accepting chemotaxis protein (MCP) signaling domain"/>
    <property type="match status" value="1"/>
</dbReference>
<dbReference type="PROSITE" id="PS50111">
    <property type="entry name" value="CHEMOTAXIS_TRANSDUC_2"/>
    <property type="match status" value="1"/>
</dbReference>
<dbReference type="SUPFAM" id="SSF103190">
    <property type="entry name" value="Sensory domain-like"/>
    <property type="match status" value="2"/>
</dbReference>
<gene>
    <name evidence="13" type="ORF">A6K76_05680</name>
</gene>
<feature type="domain" description="HAMP" evidence="12">
    <location>
        <begin position="335"/>
        <end position="389"/>
    </location>
</feature>
<accession>A0A1C0Z1G4</accession>
<dbReference type="InterPro" id="IPR004089">
    <property type="entry name" value="MCPsignal_dom"/>
</dbReference>
<dbReference type="Gene3D" id="3.30.450.20">
    <property type="entry name" value="PAS domain"/>
    <property type="match status" value="1"/>
</dbReference>
<evidence type="ECO:0000256" key="7">
    <source>
        <dbReference type="ARBA" id="ARBA00023224"/>
    </source>
</evidence>
<evidence type="ECO:0000256" key="2">
    <source>
        <dbReference type="ARBA" id="ARBA00022475"/>
    </source>
</evidence>
<evidence type="ECO:0000256" key="9">
    <source>
        <dbReference type="PROSITE-ProRule" id="PRU00284"/>
    </source>
</evidence>
<keyword evidence="7 9" id="KW-0807">Transducer</keyword>
<dbReference type="GO" id="GO:0005886">
    <property type="term" value="C:plasma membrane"/>
    <property type="evidence" value="ECO:0007669"/>
    <property type="project" value="UniProtKB-SubCell"/>
</dbReference>
<name>A0A1C0Z1G4_9BACL</name>
<dbReference type="CDD" id="cd06225">
    <property type="entry name" value="HAMP"/>
    <property type="match status" value="1"/>
</dbReference>
<keyword evidence="3" id="KW-0145">Chemotaxis</keyword>
<dbReference type="GO" id="GO:0007165">
    <property type="term" value="P:signal transduction"/>
    <property type="evidence" value="ECO:0007669"/>
    <property type="project" value="UniProtKB-KW"/>
</dbReference>
<evidence type="ECO:0000256" key="5">
    <source>
        <dbReference type="ARBA" id="ARBA00022989"/>
    </source>
</evidence>
<sequence>MFRSLKSYLWVSLLALTIIPVVLIVILNYTVFSKEVNESAEQTNKTFAETLADNIASNIQQSYKVTEMLATDPSITSMDRVLQTERLKQVIAENPHFDLFYIQDMTGMQVARSSGELGFRGDRWYYEQMMNERAPFISPTYYSVSGNVPVVSMYFPIENNGEMVGFLGADIQLSRLQEIVDQYATKQDATYAYLLDTEGKIVAHPDAMYVEELFNYITGTKTVLLRDANGNVQVDAEGNQLTEEQPIEVPKELYTITKGALNGEHGVTQYASYNNEDVISGYAPVELADGTNWAVITVQQKEATFAAVNRLASANGIVAIILTILVVMFTAYLMKKIIRPIIEVANRMKDIHQGEGDLTKRIDTKASFEVKDLTTHMNGFLNNVQHIVKETKHSSDEVLKHTQSLSAQTEQINDASHDVALTINETTESTTLINEQMHVTTNVVEHVTSGLQTISNSATEISKITEKTEQISEEASSSFIQIHKQMHEISTNVSSLNDVMQLLNTESHEISQIVDVIRSIADQTNLLALNASIETARAGEAGKGFAVVAEEVRKLSDQVSESIDQISVKIHRMENVMGKALVYMENGHKEVAVGMELITAGTETFKEIGIISQHANAEVQEISTSIAAMVDESERGLAAIQEVKEHVDQVNATLLNVSAVSEQTLASTSEISEASRTLEEVSNQLNKVIGQFKS</sequence>
<dbReference type="PANTHER" id="PTHR32089">
    <property type="entry name" value="METHYL-ACCEPTING CHEMOTAXIS PROTEIN MCPB"/>
    <property type="match status" value="1"/>
</dbReference>
<comment type="similarity">
    <text evidence="8">Belongs to the methyl-accepting chemotaxis (MCP) protein family.</text>
</comment>
<dbReference type="Gene3D" id="1.10.287.950">
    <property type="entry name" value="Methyl-accepting chemotaxis protein"/>
    <property type="match status" value="1"/>
</dbReference>
<keyword evidence="6 10" id="KW-0472">Membrane</keyword>
<dbReference type="AlphaFoldDB" id="A0A1C0Z1G4"/>
<evidence type="ECO:0000256" key="6">
    <source>
        <dbReference type="ARBA" id="ARBA00023136"/>
    </source>
</evidence>
<proteinExistence type="inferred from homology"/>
<reference evidence="13 14" key="1">
    <citation type="submission" date="2016-07" db="EMBL/GenBank/DDBJ databases">
        <title>Caryophanon latum genome sequencing.</title>
        <authorList>
            <person name="Verma A."/>
            <person name="Pal Y."/>
            <person name="Krishnamurthi S."/>
        </authorList>
    </citation>
    <scope>NUCLEOTIDE SEQUENCE [LARGE SCALE GENOMIC DNA]</scope>
    <source>
        <strain evidence="13 14">DSM 14151</strain>
    </source>
</reference>
<organism evidence="13 14">
    <name type="scientific">Caryophanon latum</name>
    <dbReference type="NCBI Taxonomy" id="33977"/>
    <lineage>
        <taxon>Bacteria</taxon>
        <taxon>Bacillati</taxon>
        <taxon>Bacillota</taxon>
        <taxon>Bacilli</taxon>
        <taxon>Bacillales</taxon>
        <taxon>Caryophanaceae</taxon>
        <taxon>Caryophanon</taxon>
    </lineage>
</organism>
<dbReference type="SMART" id="SM00283">
    <property type="entry name" value="MA"/>
    <property type="match status" value="1"/>
</dbReference>
<dbReference type="Pfam" id="PF00015">
    <property type="entry name" value="MCPsignal"/>
    <property type="match status" value="1"/>
</dbReference>
<comment type="caution">
    <text evidence="13">The sequence shown here is derived from an EMBL/GenBank/DDBJ whole genome shotgun (WGS) entry which is preliminary data.</text>
</comment>
<evidence type="ECO:0000256" key="10">
    <source>
        <dbReference type="SAM" id="Phobius"/>
    </source>
</evidence>
<dbReference type="Gene3D" id="6.10.340.10">
    <property type="match status" value="1"/>
</dbReference>
<dbReference type="InterPro" id="IPR003660">
    <property type="entry name" value="HAMP_dom"/>
</dbReference>
<evidence type="ECO:0000313" key="14">
    <source>
        <dbReference type="Proteomes" id="UP000093482"/>
    </source>
</evidence>
<keyword evidence="5 10" id="KW-1133">Transmembrane helix</keyword>
<evidence type="ECO:0000256" key="3">
    <source>
        <dbReference type="ARBA" id="ARBA00022500"/>
    </source>
</evidence>
<evidence type="ECO:0008006" key="15">
    <source>
        <dbReference type="Google" id="ProtNLM"/>
    </source>
</evidence>
<protein>
    <recommendedName>
        <fullName evidence="15">Chemotaxis protein</fullName>
    </recommendedName>
</protein>
<keyword evidence="4 10" id="KW-0812">Transmembrane</keyword>
<dbReference type="GO" id="GO:0006935">
    <property type="term" value="P:chemotaxis"/>
    <property type="evidence" value="ECO:0007669"/>
    <property type="project" value="UniProtKB-KW"/>
</dbReference>
<evidence type="ECO:0000313" key="13">
    <source>
        <dbReference type="EMBL" id="OCS93198.1"/>
    </source>
</evidence>
<keyword evidence="2" id="KW-1003">Cell membrane</keyword>
<evidence type="ECO:0000256" key="8">
    <source>
        <dbReference type="ARBA" id="ARBA00029447"/>
    </source>
</evidence>
<dbReference type="PROSITE" id="PS50885">
    <property type="entry name" value="HAMP"/>
    <property type="match status" value="1"/>
</dbReference>
<dbReference type="Pfam" id="PF02743">
    <property type="entry name" value="dCache_1"/>
    <property type="match status" value="1"/>
</dbReference>
<dbReference type="InterPro" id="IPR033479">
    <property type="entry name" value="dCache_1"/>
</dbReference>
<evidence type="ECO:0000256" key="4">
    <source>
        <dbReference type="ARBA" id="ARBA00022692"/>
    </source>
</evidence>
<dbReference type="InterPro" id="IPR029151">
    <property type="entry name" value="Sensor-like_sf"/>
</dbReference>
<dbReference type="Proteomes" id="UP000093482">
    <property type="component" value="Unassembled WGS sequence"/>
</dbReference>
<feature type="transmembrane region" description="Helical" evidence="10">
    <location>
        <begin position="311"/>
        <end position="333"/>
    </location>
</feature>
<comment type="subcellular location">
    <subcellularLocation>
        <location evidence="1">Cell membrane</location>
        <topology evidence="1">Multi-pass membrane protein</topology>
    </subcellularLocation>
</comment>
<feature type="transmembrane region" description="Helical" evidence="10">
    <location>
        <begin position="7"/>
        <end position="32"/>
    </location>
</feature>